<dbReference type="RefSeq" id="XP_011134033.1">
    <property type="nucleotide sequence ID" value="XM_011135731.1"/>
</dbReference>
<proteinExistence type="predicted"/>
<gene>
    <name evidence="2" type="ORF">GNI_081670</name>
</gene>
<name>A0A023B698_GRENI</name>
<dbReference type="Proteomes" id="UP000019763">
    <property type="component" value="Unassembled WGS sequence"/>
</dbReference>
<comment type="caution">
    <text evidence="2">The sequence shown here is derived from an EMBL/GenBank/DDBJ whole genome shotgun (WGS) entry which is preliminary data.</text>
</comment>
<feature type="compositionally biased region" description="Basic residues" evidence="1">
    <location>
        <begin position="313"/>
        <end position="326"/>
    </location>
</feature>
<dbReference type="Pfam" id="PF12314">
    <property type="entry name" value="IMCp"/>
    <property type="match status" value="1"/>
</dbReference>
<dbReference type="AlphaFoldDB" id="A0A023B698"/>
<feature type="region of interest" description="Disordered" evidence="1">
    <location>
        <begin position="301"/>
        <end position="326"/>
    </location>
</feature>
<keyword evidence="3" id="KW-1185">Reference proteome</keyword>
<dbReference type="InterPro" id="IPR022086">
    <property type="entry name" value="IMCp"/>
</dbReference>
<sequence>MGTRQASEQEFVAVPRDVHVTERVQGVPVTRQIEEIEPQFREQTIVRAIPTEKVVYHDRKTPVVHRRIVDEYVETPVERGVTTTFVPRITVQEREIEVPVPRIVWKERVQEVPEVREIVRYVDTEDNVERVIRYIPDTPNMNLSPAASPGMPDEDDESLEGVVLPKQRKFQPPDAPAPVTIDIPVPFMVPKPLCISIDVPMIRFRDHFVPVPVRRHVTPKLSFNENSYDVPCVREKPVLIVKDQMKPVPVDVHIRVQEKDIQVDPIDAQDLSQADYHAMWMRLAADQLDAFRAAHGGKYPRGMHVPEDMKTATRTRKAKAKKARKG</sequence>
<evidence type="ECO:0000313" key="2">
    <source>
        <dbReference type="EMBL" id="EZG65910.1"/>
    </source>
</evidence>
<organism evidence="2 3">
    <name type="scientific">Gregarina niphandrodes</name>
    <name type="common">Septate eugregarine</name>
    <dbReference type="NCBI Taxonomy" id="110365"/>
    <lineage>
        <taxon>Eukaryota</taxon>
        <taxon>Sar</taxon>
        <taxon>Alveolata</taxon>
        <taxon>Apicomplexa</taxon>
        <taxon>Conoidasida</taxon>
        <taxon>Gregarinasina</taxon>
        <taxon>Eugregarinorida</taxon>
        <taxon>Gregarinidae</taxon>
        <taxon>Gregarina</taxon>
    </lineage>
</organism>
<dbReference type="EMBL" id="AFNH02000612">
    <property type="protein sequence ID" value="EZG65910.1"/>
    <property type="molecule type" value="Genomic_DNA"/>
</dbReference>
<accession>A0A023B698</accession>
<dbReference type="GeneID" id="22912955"/>
<dbReference type="eggNOG" id="ENOG502S3JN">
    <property type="taxonomic scope" value="Eukaryota"/>
</dbReference>
<evidence type="ECO:0000313" key="3">
    <source>
        <dbReference type="Proteomes" id="UP000019763"/>
    </source>
</evidence>
<evidence type="ECO:0000256" key="1">
    <source>
        <dbReference type="SAM" id="MobiDB-lite"/>
    </source>
</evidence>
<protein>
    <submittedName>
        <fullName evidence="2">Membrane skeletal protein</fullName>
    </submittedName>
</protein>
<reference evidence="2" key="1">
    <citation type="submission" date="2013-12" db="EMBL/GenBank/DDBJ databases">
        <authorList>
            <person name="Omoto C.K."/>
            <person name="Sibley D."/>
            <person name="Venepally P."/>
            <person name="Hadjithomas M."/>
            <person name="Karamycheva S."/>
            <person name="Brunk B."/>
            <person name="Roos D."/>
            <person name="Caler E."/>
            <person name="Lorenzi H."/>
        </authorList>
    </citation>
    <scope>NUCLEOTIDE SEQUENCE</scope>
</reference>
<dbReference type="VEuPathDB" id="CryptoDB:GNI_081670"/>
<dbReference type="OrthoDB" id="341024at2759"/>